<gene>
    <name evidence="5" type="ORF">SAMN05216277_11146</name>
</gene>
<protein>
    <submittedName>
        <fullName evidence="5">Creatinine amidohydrolase</fullName>
    </submittedName>
</protein>
<name>A0A1I5U0B3_9EURY</name>
<evidence type="ECO:0000256" key="3">
    <source>
        <dbReference type="ARBA" id="ARBA00022801"/>
    </source>
</evidence>
<evidence type="ECO:0000256" key="2">
    <source>
        <dbReference type="ARBA" id="ARBA00022723"/>
    </source>
</evidence>
<dbReference type="AlphaFoldDB" id="A0A1I5U0B3"/>
<dbReference type="EMBL" id="FOXI01000011">
    <property type="protein sequence ID" value="SFP88742.1"/>
    <property type="molecule type" value="Genomic_DNA"/>
</dbReference>
<dbReference type="SUPFAM" id="SSF102215">
    <property type="entry name" value="Creatininase"/>
    <property type="match status" value="1"/>
</dbReference>
<dbReference type="GO" id="GO:0009231">
    <property type="term" value="P:riboflavin biosynthetic process"/>
    <property type="evidence" value="ECO:0007669"/>
    <property type="project" value="TreeGrafter"/>
</dbReference>
<dbReference type="Gene3D" id="3.40.50.10310">
    <property type="entry name" value="Creatininase"/>
    <property type="match status" value="1"/>
</dbReference>
<dbReference type="Pfam" id="PF02633">
    <property type="entry name" value="Creatininase"/>
    <property type="match status" value="1"/>
</dbReference>
<evidence type="ECO:0000313" key="6">
    <source>
        <dbReference type="Proteomes" id="UP000183769"/>
    </source>
</evidence>
<sequence>MPGYLPEMTWPEVEAALDDGPTLALVVAGSTEQHGPGLPLAVDAIRARELGERLADELDCLLAPPIRPAMSDHHMSFPGTISLGEDTFRSVVRDYCRSLDAHGVDDIALVTTHGGNAAALETIAPELDDELEATVFVAGSREEFIDVRFGALEKHGVSPERAGKHAGGAETSFLMETTPDLVRRDELAAGYVGTVDSETVIRDGLAAITENGVLGDQTVATRAAGRTLIDDCTAYYAGAIREELDR</sequence>
<dbReference type="Proteomes" id="UP000183769">
    <property type="component" value="Unassembled WGS sequence"/>
</dbReference>
<evidence type="ECO:0000313" key="5">
    <source>
        <dbReference type="EMBL" id="SFP88742.1"/>
    </source>
</evidence>
<dbReference type="GO" id="GO:0046872">
    <property type="term" value="F:metal ion binding"/>
    <property type="evidence" value="ECO:0007669"/>
    <property type="project" value="UniProtKB-KW"/>
</dbReference>
<keyword evidence="2" id="KW-0479">Metal-binding</keyword>
<dbReference type="PANTHER" id="PTHR35005">
    <property type="entry name" value="3-DEHYDRO-SCYLLO-INOSOSE HYDROLASE"/>
    <property type="match status" value="1"/>
</dbReference>
<dbReference type="PANTHER" id="PTHR35005:SF1">
    <property type="entry name" value="2-AMINO-5-FORMYLAMINO-6-RIBOSYLAMINOPYRIMIDIN-4(3H)-ONE 5'-MONOPHOSPHATE DEFORMYLASE"/>
    <property type="match status" value="1"/>
</dbReference>
<dbReference type="InterPro" id="IPR024087">
    <property type="entry name" value="Creatininase-like_sf"/>
</dbReference>
<dbReference type="RefSeq" id="WP_074879166.1">
    <property type="nucleotide sequence ID" value="NZ_FOXI01000011.1"/>
</dbReference>
<keyword evidence="6" id="KW-1185">Reference proteome</keyword>
<dbReference type="GO" id="GO:0016811">
    <property type="term" value="F:hydrolase activity, acting on carbon-nitrogen (but not peptide) bonds, in linear amides"/>
    <property type="evidence" value="ECO:0007669"/>
    <property type="project" value="TreeGrafter"/>
</dbReference>
<evidence type="ECO:0000256" key="4">
    <source>
        <dbReference type="ARBA" id="ARBA00022833"/>
    </source>
</evidence>
<keyword evidence="4" id="KW-0862">Zinc</keyword>
<dbReference type="InterPro" id="IPR003785">
    <property type="entry name" value="Creatininase/forma_Hydrolase"/>
</dbReference>
<dbReference type="OrthoDB" id="46121at2157"/>
<evidence type="ECO:0000256" key="1">
    <source>
        <dbReference type="ARBA" id="ARBA00001947"/>
    </source>
</evidence>
<proteinExistence type="predicted"/>
<accession>A0A1I5U0B3</accession>
<reference evidence="6" key="1">
    <citation type="submission" date="2016-10" db="EMBL/GenBank/DDBJ databases">
        <authorList>
            <person name="Varghese N."/>
            <person name="Submissions S."/>
        </authorList>
    </citation>
    <scope>NUCLEOTIDE SEQUENCE [LARGE SCALE GENOMIC DNA]</scope>
    <source>
        <strain evidence="6">CGMCC 1.10329</strain>
    </source>
</reference>
<comment type="cofactor">
    <cofactor evidence="1">
        <name>Zn(2+)</name>
        <dbReference type="ChEBI" id="CHEBI:29105"/>
    </cofactor>
</comment>
<organism evidence="5 6">
    <name type="scientific">Halolamina pelagica</name>
    <dbReference type="NCBI Taxonomy" id="699431"/>
    <lineage>
        <taxon>Archaea</taxon>
        <taxon>Methanobacteriati</taxon>
        <taxon>Methanobacteriota</taxon>
        <taxon>Stenosarchaea group</taxon>
        <taxon>Halobacteria</taxon>
        <taxon>Halobacteriales</taxon>
        <taxon>Haloferacaceae</taxon>
    </lineage>
</organism>
<keyword evidence="3 5" id="KW-0378">Hydrolase</keyword>